<organism evidence="2 3">
    <name type="scientific">Candidatus Accumulibacter affinis</name>
    <dbReference type="NCBI Taxonomy" id="2954384"/>
    <lineage>
        <taxon>Bacteria</taxon>
        <taxon>Pseudomonadati</taxon>
        <taxon>Pseudomonadota</taxon>
        <taxon>Betaproteobacteria</taxon>
        <taxon>Candidatus Accumulibacter</taxon>
    </lineage>
</organism>
<evidence type="ECO:0000256" key="1">
    <source>
        <dbReference type="SAM" id="SignalP"/>
    </source>
</evidence>
<reference evidence="2 3" key="1">
    <citation type="submission" date="2020-10" db="EMBL/GenBank/DDBJ databases">
        <title>Connecting structure to function with the recovery of over 1000 high-quality activated sludge metagenome-assembled genomes encoding full-length rRNA genes using long-read sequencing.</title>
        <authorList>
            <person name="Singleton C.M."/>
            <person name="Petriglieri F."/>
            <person name="Kristensen J.M."/>
            <person name="Kirkegaard R.H."/>
            <person name="Michaelsen T.Y."/>
            <person name="Andersen M.H."/>
            <person name="Karst S.M."/>
            <person name="Dueholm M.S."/>
            <person name="Nielsen P.H."/>
            <person name="Albertsen M."/>
        </authorList>
    </citation>
    <scope>NUCLEOTIDE SEQUENCE [LARGE SCALE GENOMIC DNA]</scope>
    <source>
        <strain evidence="2">Fred_18-Q3-R57-64_BAT3C.720</strain>
    </source>
</reference>
<gene>
    <name evidence="2" type="ORF">IPK02_01710</name>
</gene>
<dbReference type="EMBL" id="JADJOT010000002">
    <property type="protein sequence ID" value="MBK7952761.1"/>
    <property type="molecule type" value="Genomic_DNA"/>
</dbReference>
<sequence>MTSRRNFITAAALIASAAPLKTALAQTTKALAKEADFLFVQNANSMTFDQTNGKLTLKGISPVTIFFTDRPERIAGNMPTRAFVPFWSDGRDSFSKDAPNANLSILEQDRVVADIVVTLRNPVLKGEDLAYDVKILEGDMPAKGGPVSLFIDIIGMPLTPLSYAGVARRTAYRRAVYWRR</sequence>
<dbReference type="PROSITE" id="PS51318">
    <property type="entry name" value="TAT"/>
    <property type="match status" value="1"/>
</dbReference>
<keyword evidence="1" id="KW-0732">Signal</keyword>
<dbReference type="Proteomes" id="UP000706151">
    <property type="component" value="Unassembled WGS sequence"/>
</dbReference>
<comment type="caution">
    <text evidence="2">The sequence shown here is derived from an EMBL/GenBank/DDBJ whole genome shotgun (WGS) entry which is preliminary data.</text>
</comment>
<feature type="signal peptide" evidence="1">
    <location>
        <begin position="1"/>
        <end position="25"/>
    </location>
</feature>
<evidence type="ECO:0000313" key="2">
    <source>
        <dbReference type="EMBL" id="MBK7952761.1"/>
    </source>
</evidence>
<dbReference type="AlphaFoldDB" id="A0A935T5S1"/>
<feature type="chain" id="PRO_5037933254" evidence="1">
    <location>
        <begin position="26"/>
        <end position="180"/>
    </location>
</feature>
<protein>
    <submittedName>
        <fullName evidence="2">Uncharacterized protein</fullName>
    </submittedName>
</protein>
<evidence type="ECO:0000313" key="3">
    <source>
        <dbReference type="Proteomes" id="UP000706151"/>
    </source>
</evidence>
<name>A0A935T5S1_9PROT</name>
<dbReference type="InterPro" id="IPR006311">
    <property type="entry name" value="TAT_signal"/>
</dbReference>
<accession>A0A935T5S1</accession>
<proteinExistence type="predicted"/>